<gene>
    <name evidence="1" type="ORF">NCTC11048_01411</name>
</gene>
<dbReference type="RefSeq" id="WP_019169141.1">
    <property type="nucleotide sequence ID" value="NZ_CAIB01000225.1"/>
</dbReference>
<dbReference type="GO" id="GO:0006355">
    <property type="term" value="P:regulation of DNA-templated transcription"/>
    <property type="evidence" value="ECO:0007669"/>
    <property type="project" value="InterPro"/>
</dbReference>
<dbReference type="InterPro" id="IPR009300">
    <property type="entry name" value="Transcription_activator_RinB"/>
</dbReference>
<dbReference type="OrthoDB" id="2413300at2"/>
<keyword evidence="2" id="KW-1185">Reference proteome</keyword>
<sequence>MLKRTINLLVTLALYELGKYVTEQVFILLTANDEIDTFNECDHAHLNNIRAEVTD</sequence>
<dbReference type="NCBIfam" id="NF047427">
    <property type="entry name" value="phage_activ_RinB"/>
    <property type="match status" value="1"/>
</dbReference>
<protein>
    <submittedName>
        <fullName evidence="1">Phage transcriptional activator RinB</fullName>
    </submittedName>
</protein>
<evidence type="ECO:0000313" key="1">
    <source>
        <dbReference type="EMBL" id="SUM46363.1"/>
    </source>
</evidence>
<name>A0A380G7W2_STAIN</name>
<proteinExistence type="predicted"/>
<organism evidence="1 2">
    <name type="scientific">Staphylococcus intermedius NCTC 11048</name>
    <dbReference type="NCBI Taxonomy" id="1141106"/>
    <lineage>
        <taxon>Bacteria</taxon>
        <taxon>Bacillati</taxon>
        <taxon>Bacillota</taxon>
        <taxon>Bacilli</taxon>
        <taxon>Bacillales</taxon>
        <taxon>Staphylococcaceae</taxon>
        <taxon>Staphylococcus</taxon>
        <taxon>Staphylococcus intermedius group</taxon>
    </lineage>
</organism>
<evidence type="ECO:0000313" key="2">
    <source>
        <dbReference type="Proteomes" id="UP000255549"/>
    </source>
</evidence>
<reference evidence="1 2" key="1">
    <citation type="submission" date="2018-06" db="EMBL/GenBank/DDBJ databases">
        <authorList>
            <consortium name="Pathogen Informatics"/>
            <person name="Doyle S."/>
        </authorList>
    </citation>
    <scope>NUCLEOTIDE SEQUENCE [LARGE SCALE GENOMIC DNA]</scope>
    <source>
        <strain evidence="2">NCTC 11048</strain>
    </source>
</reference>
<dbReference type="AlphaFoldDB" id="A0A380G7W2"/>
<dbReference type="Proteomes" id="UP000255549">
    <property type="component" value="Unassembled WGS sequence"/>
</dbReference>
<dbReference type="EMBL" id="UHDP01000003">
    <property type="protein sequence ID" value="SUM46363.1"/>
    <property type="molecule type" value="Genomic_DNA"/>
</dbReference>
<accession>A0A380G7W2</accession>
<dbReference type="Pfam" id="PF06116">
    <property type="entry name" value="RinB"/>
    <property type="match status" value="1"/>
</dbReference>